<gene>
    <name evidence="2" type="ORF">QBC40DRAFT_94296</name>
</gene>
<reference evidence="2" key="1">
    <citation type="journal article" date="2023" name="Mol. Phylogenet. Evol.">
        <title>Genome-scale phylogeny and comparative genomics of the fungal order Sordariales.</title>
        <authorList>
            <person name="Hensen N."/>
            <person name="Bonometti L."/>
            <person name="Westerberg I."/>
            <person name="Brannstrom I.O."/>
            <person name="Guillou S."/>
            <person name="Cros-Aarteil S."/>
            <person name="Calhoun S."/>
            <person name="Haridas S."/>
            <person name="Kuo A."/>
            <person name="Mondo S."/>
            <person name="Pangilinan J."/>
            <person name="Riley R."/>
            <person name="LaButti K."/>
            <person name="Andreopoulos B."/>
            <person name="Lipzen A."/>
            <person name="Chen C."/>
            <person name="Yan M."/>
            <person name="Daum C."/>
            <person name="Ng V."/>
            <person name="Clum A."/>
            <person name="Steindorff A."/>
            <person name="Ohm R.A."/>
            <person name="Martin F."/>
            <person name="Silar P."/>
            <person name="Natvig D.O."/>
            <person name="Lalanne C."/>
            <person name="Gautier V."/>
            <person name="Ament-Velasquez S.L."/>
            <person name="Kruys A."/>
            <person name="Hutchinson M.I."/>
            <person name="Powell A.J."/>
            <person name="Barry K."/>
            <person name="Miller A.N."/>
            <person name="Grigoriev I.V."/>
            <person name="Debuchy R."/>
            <person name="Gladieux P."/>
            <person name="Hiltunen Thoren M."/>
            <person name="Johannesson H."/>
        </authorList>
    </citation>
    <scope>NUCLEOTIDE SEQUENCE</scope>
    <source>
        <strain evidence="2">CBS 315.58</strain>
    </source>
</reference>
<keyword evidence="1" id="KW-0472">Membrane</keyword>
<keyword evidence="1" id="KW-0812">Transmembrane</keyword>
<dbReference type="EMBL" id="MU863947">
    <property type="protein sequence ID" value="KAK4198398.1"/>
    <property type="molecule type" value="Genomic_DNA"/>
</dbReference>
<evidence type="ECO:0000313" key="3">
    <source>
        <dbReference type="Proteomes" id="UP001303160"/>
    </source>
</evidence>
<evidence type="ECO:0000256" key="1">
    <source>
        <dbReference type="SAM" id="Phobius"/>
    </source>
</evidence>
<proteinExistence type="predicted"/>
<accession>A0AAN7AT46</accession>
<keyword evidence="1" id="KW-1133">Transmembrane helix</keyword>
<feature type="transmembrane region" description="Helical" evidence="1">
    <location>
        <begin position="388"/>
        <end position="413"/>
    </location>
</feature>
<keyword evidence="3" id="KW-1185">Reference proteome</keyword>
<dbReference type="Proteomes" id="UP001303160">
    <property type="component" value="Unassembled WGS sequence"/>
</dbReference>
<dbReference type="AlphaFoldDB" id="A0AAN7AT46"/>
<reference evidence="2" key="2">
    <citation type="submission" date="2023-05" db="EMBL/GenBank/DDBJ databases">
        <authorList>
            <consortium name="Lawrence Berkeley National Laboratory"/>
            <person name="Steindorff A."/>
            <person name="Hensen N."/>
            <person name="Bonometti L."/>
            <person name="Westerberg I."/>
            <person name="Brannstrom I.O."/>
            <person name="Guillou S."/>
            <person name="Cros-Aarteil S."/>
            <person name="Calhoun S."/>
            <person name="Haridas S."/>
            <person name="Kuo A."/>
            <person name="Mondo S."/>
            <person name="Pangilinan J."/>
            <person name="Riley R."/>
            <person name="Labutti K."/>
            <person name="Andreopoulos B."/>
            <person name="Lipzen A."/>
            <person name="Chen C."/>
            <person name="Yanf M."/>
            <person name="Daum C."/>
            <person name="Ng V."/>
            <person name="Clum A."/>
            <person name="Ohm R."/>
            <person name="Martin F."/>
            <person name="Silar P."/>
            <person name="Natvig D."/>
            <person name="Lalanne C."/>
            <person name="Gautier V."/>
            <person name="Ament-Velasquez S.L."/>
            <person name="Kruys A."/>
            <person name="Hutchinson M.I."/>
            <person name="Powell A.J."/>
            <person name="Barry K."/>
            <person name="Miller A.N."/>
            <person name="Grigoriev I.V."/>
            <person name="Debuchy R."/>
            <person name="Gladieux P."/>
            <person name="Thoren M.H."/>
            <person name="Johannesson H."/>
        </authorList>
    </citation>
    <scope>NUCLEOTIDE SEQUENCE</scope>
    <source>
        <strain evidence="2">CBS 315.58</strain>
    </source>
</reference>
<organism evidence="2 3">
    <name type="scientific">Triangularia verruculosa</name>
    <dbReference type="NCBI Taxonomy" id="2587418"/>
    <lineage>
        <taxon>Eukaryota</taxon>
        <taxon>Fungi</taxon>
        <taxon>Dikarya</taxon>
        <taxon>Ascomycota</taxon>
        <taxon>Pezizomycotina</taxon>
        <taxon>Sordariomycetes</taxon>
        <taxon>Sordariomycetidae</taxon>
        <taxon>Sordariales</taxon>
        <taxon>Podosporaceae</taxon>
        <taxon>Triangularia</taxon>
    </lineage>
</organism>
<name>A0AAN7AT46_9PEZI</name>
<evidence type="ECO:0000313" key="2">
    <source>
        <dbReference type="EMBL" id="KAK4198398.1"/>
    </source>
</evidence>
<protein>
    <submittedName>
        <fullName evidence="2">Uncharacterized protein</fullName>
    </submittedName>
</protein>
<comment type="caution">
    <text evidence="2">The sequence shown here is derived from an EMBL/GenBank/DDBJ whole genome shotgun (WGS) entry which is preliminary data.</text>
</comment>
<sequence length="422" mass="47365">MNCPNPALRTSLLDVLGCQDVDGTTCSPYLDYIEASWPGRGMKDDYIRFVIEVVTAFGNAPYPSVQEYINGLIAVSGHYFFDDTLPNSPSRATAVKDIVLIILGVWLLMEPYTTPARNDQRCILEAYCVRQKTHYSEDTTLCNHLPDLVAKSGLLPNPQEVTLSNSSLSLADTTPRPETSHHLHAYFGMQESLSITPKRLNAVKLSTLGGVKFTWTNNISRHLLLTRHAGERHTLELFALPCALQGGNNNALINTGIISAELVDEIEASYAVLFNPVKASYLHRTIGRWALGLRYWCWCLDCSSHQLRKTTLEALKRRQNRTNRAGQYDPRLETLLEGGHAAEWQSEWDQTEFKSLWPRILALDAHLEGSKPWSFWVIFRDRRDTLQYWTFLFGSIILILTVVQVILGAAQVAGSFAPVAGD</sequence>